<dbReference type="EMBL" id="KV454291">
    <property type="protein sequence ID" value="ODQ75209.1"/>
    <property type="molecule type" value="Genomic_DNA"/>
</dbReference>
<dbReference type="AlphaFoldDB" id="A0A1E3QBY0"/>
<name>A0A1E3QBY0_LIPST</name>
<sequence length="81" mass="9300">MNDIFEDNPDPDYKPTKFMATLGKVWDSFEKPPNQRRYIQKLDLFILSYSLLSYGLKSIDVSNVSNAYVSGMKQDVSPSML</sequence>
<organism evidence="1 2">
    <name type="scientific">Lipomyces starkeyi NRRL Y-11557</name>
    <dbReference type="NCBI Taxonomy" id="675824"/>
    <lineage>
        <taxon>Eukaryota</taxon>
        <taxon>Fungi</taxon>
        <taxon>Dikarya</taxon>
        <taxon>Ascomycota</taxon>
        <taxon>Saccharomycotina</taxon>
        <taxon>Lipomycetes</taxon>
        <taxon>Lipomycetales</taxon>
        <taxon>Lipomycetaceae</taxon>
        <taxon>Lipomyces</taxon>
    </lineage>
</organism>
<evidence type="ECO:0000313" key="2">
    <source>
        <dbReference type="Proteomes" id="UP000094385"/>
    </source>
</evidence>
<proteinExistence type="predicted"/>
<evidence type="ECO:0000313" key="1">
    <source>
        <dbReference type="EMBL" id="ODQ75209.1"/>
    </source>
</evidence>
<dbReference type="STRING" id="675824.A0A1E3QBY0"/>
<reference evidence="1 2" key="1">
    <citation type="journal article" date="2016" name="Proc. Natl. Acad. Sci. U.S.A.">
        <title>Comparative genomics of biotechnologically important yeasts.</title>
        <authorList>
            <person name="Riley R."/>
            <person name="Haridas S."/>
            <person name="Wolfe K.H."/>
            <person name="Lopes M.R."/>
            <person name="Hittinger C.T."/>
            <person name="Goeker M."/>
            <person name="Salamov A.A."/>
            <person name="Wisecaver J.H."/>
            <person name="Long T.M."/>
            <person name="Calvey C.H."/>
            <person name="Aerts A.L."/>
            <person name="Barry K.W."/>
            <person name="Choi C."/>
            <person name="Clum A."/>
            <person name="Coughlan A.Y."/>
            <person name="Deshpande S."/>
            <person name="Douglass A.P."/>
            <person name="Hanson S.J."/>
            <person name="Klenk H.-P."/>
            <person name="LaButti K.M."/>
            <person name="Lapidus A."/>
            <person name="Lindquist E.A."/>
            <person name="Lipzen A.M."/>
            <person name="Meier-Kolthoff J.P."/>
            <person name="Ohm R.A."/>
            <person name="Otillar R.P."/>
            <person name="Pangilinan J.L."/>
            <person name="Peng Y."/>
            <person name="Rokas A."/>
            <person name="Rosa C.A."/>
            <person name="Scheuner C."/>
            <person name="Sibirny A.A."/>
            <person name="Slot J.C."/>
            <person name="Stielow J.B."/>
            <person name="Sun H."/>
            <person name="Kurtzman C.P."/>
            <person name="Blackwell M."/>
            <person name="Grigoriev I.V."/>
            <person name="Jeffries T.W."/>
        </authorList>
    </citation>
    <scope>NUCLEOTIDE SEQUENCE [LARGE SCALE GENOMIC DNA]</scope>
    <source>
        <strain evidence="1 2">NRRL Y-11557</strain>
    </source>
</reference>
<accession>A0A1E3QBY0</accession>
<gene>
    <name evidence="1" type="ORF">LIPSTDRAFT_103255</name>
</gene>
<dbReference type="Proteomes" id="UP000094385">
    <property type="component" value="Unassembled WGS sequence"/>
</dbReference>
<protein>
    <submittedName>
        <fullName evidence="1">Uncharacterized protein</fullName>
    </submittedName>
</protein>
<keyword evidence="2" id="KW-1185">Reference proteome</keyword>